<gene>
    <name evidence="1" type="ORF">SAMN05216289_12934</name>
</gene>
<keyword evidence="2" id="KW-1185">Reference proteome</keyword>
<sequence>MALLAATTVGSAQIGCASLFDAVPRDHRPGRPDIAPSFQLTHPTLPEPDPEQASLFSPAGVPVRDWLESEAVRDRVGVLLAAAHVPGSHLRAYADYLCDGTLVDPGLVVWLGAPGRLLRWEGLVEGFDADGDGLQAAWNRAMALLSYAREVRQWPRAAMLALKRQRPVGRAFDIAMFPPLPDRLGEFRHALLALALRTRALLYSEFASPTRVSRGEGWCVVDVLGAFGVHFDYQRRFISVSVRSANSFGFPRYAQVDLLEPLRTEDWCRAFANRLRQDLRTALGWAWPHADIEAPAFAWLTSVVQTIAARSRLLERVRRRISDAYPYNRQVVRDLREATIDLRRGRGLLGGDYMWAWRHAEILRQRVGEAPRLAPLWGLAVRLKLIGVRDDFHALRRLLTERGVTTAGWKLLCRWSRALFRPLDRPNASLQVAWDDLIAHVRLLQRAQAVVPMPYCIVRALFARHWYTDELDVGGLPLGLVRGAIEQVRGPLPLGALDAFIDHELTPVLGWIARARPVFDRNQQRAPWRWFHARCIEWTERERQRRQMIDWTHGINGLRWRRFDVVPLRDSAMLWQEGEAMRTCLSTYADDCRGRLYIIYSVRAGGRPRPVAHIGLHLGEDGTGRLDQVRGFANSAVEPALVEFAKGLARMGHFGEGLEAGE</sequence>
<organism evidence="1 2">
    <name type="scientific">Dokdonella immobilis</name>
    <dbReference type="NCBI Taxonomy" id="578942"/>
    <lineage>
        <taxon>Bacteria</taxon>
        <taxon>Pseudomonadati</taxon>
        <taxon>Pseudomonadota</taxon>
        <taxon>Gammaproteobacteria</taxon>
        <taxon>Lysobacterales</taxon>
        <taxon>Rhodanobacteraceae</taxon>
        <taxon>Dokdonella</taxon>
    </lineage>
</organism>
<accession>A0A1I4ZVD9</accession>
<protein>
    <submittedName>
        <fullName evidence="1">PcfJ-like protein</fullName>
    </submittedName>
</protein>
<evidence type="ECO:0000313" key="2">
    <source>
        <dbReference type="Proteomes" id="UP000198575"/>
    </source>
</evidence>
<reference evidence="1 2" key="1">
    <citation type="submission" date="2016-10" db="EMBL/GenBank/DDBJ databases">
        <authorList>
            <person name="de Groot N.N."/>
        </authorList>
    </citation>
    <scope>NUCLEOTIDE SEQUENCE [LARGE SCALE GENOMIC DNA]</scope>
    <source>
        <strain evidence="1 2">CGMCC 1.7659</strain>
    </source>
</reference>
<name>A0A1I4ZVD9_9GAMM</name>
<proteinExistence type="predicted"/>
<dbReference type="EMBL" id="FOVF01000029">
    <property type="protein sequence ID" value="SFN54147.1"/>
    <property type="molecule type" value="Genomic_DNA"/>
</dbReference>
<evidence type="ECO:0000313" key="1">
    <source>
        <dbReference type="EMBL" id="SFN54147.1"/>
    </source>
</evidence>
<dbReference type="AlphaFoldDB" id="A0A1I4ZVD9"/>
<dbReference type="RefSeq" id="WP_092409789.1">
    <property type="nucleotide sequence ID" value="NZ_FOVF01000029.1"/>
</dbReference>
<dbReference type="Proteomes" id="UP000198575">
    <property type="component" value="Unassembled WGS sequence"/>
</dbReference>